<evidence type="ECO:0000256" key="7">
    <source>
        <dbReference type="SAM" id="Phobius"/>
    </source>
</evidence>
<feature type="transmembrane region" description="Helical" evidence="7">
    <location>
        <begin position="76"/>
        <end position="94"/>
    </location>
</feature>
<keyword evidence="4 7" id="KW-0812">Transmembrane</keyword>
<keyword evidence="6 7" id="KW-0472">Membrane</keyword>
<name>A0ABU2LJX8_9ACTN</name>
<evidence type="ECO:0000256" key="5">
    <source>
        <dbReference type="ARBA" id="ARBA00022989"/>
    </source>
</evidence>
<organism evidence="9 10">
    <name type="scientific">Streptomyces millisiae</name>
    <dbReference type="NCBI Taxonomy" id="3075542"/>
    <lineage>
        <taxon>Bacteria</taxon>
        <taxon>Bacillati</taxon>
        <taxon>Actinomycetota</taxon>
        <taxon>Actinomycetes</taxon>
        <taxon>Kitasatosporales</taxon>
        <taxon>Streptomycetaceae</taxon>
        <taxon>Streptomyces</taxon>
    </lineage>
</organism>
<feature type="transmembrane region" description="Helical" evidence="7">
    <location>
        <begin position="278"/>
        <end position="298"/>
    </location>
</feature>
<feature type="transmembrane region" description="Helical" evidence="7">
    <location>
        <begin position="304"/>
        <end position="325"/>
    </location>
</feature>
<gene>
    <name evidence="9" type="ORF">RNC47_05965</name>
</gene>
<evidence type="ECO:0000313" key="9">
    <source>
        <dbReference type="EMBL" id="MDT0317888.1"/>
    </source>
</evidence>
<dbReference type="InterPro" id="IPR001958">
    <property type="entry name" value="Tet-R_TetA/multi-R_MdtG-like"/>
</dbReference>
<feature type="transmembrane region" description="Helical" evidence="7">
    <location>
        <begin position="12"/>
        <end position="37"/>
    </location>
</feature>
<protein>
    <submittedName>
        <fullName evidence="9">MFS transporter</fullName>
    </submittedName>
</protein>
<dbReference type="Pfam" id="PF05977">
    <property type="entry name" value="MFS_3"/>
    <property type="match status" value="1"/>
</dbReference>
<dbReference type="InterPro" id="IPR020846">
    <property type="entry name" value="MFS_dom"/>
</dbReference>
<proteinExistence type="predicted"/>
<dbReference type="Gene3D" id="1.20.1250.20">
    <property type="entry name" value="MFS general substrate transporter like domains"/>
    <property type="match status" value="1"/>
</dbReference>
<dbReference type="PROSITE" id="PS50850">
    <property type="entry name" value="MFS"/>
    <property type="match status" value="1"/>
</dbReference>
<evidence type="ECO:0000313" key="10">
    <source>
        <dbReference type="Proteomes" id="UP001183420"/>
    </source>
</evidence>
<feature type="transmembrane region" description="Helical" evidence="7">
    <location>
        <begin position="365"/>
        <end position="386"/>
    </location>
</feature>
<dbReference type="RefSeq" id="WP_311596159.1">
    <property type="nucleotide sequence ID" value="NZ_JAVREM010000004.1"/>
</dbReference>
<evidence type="ECO:0000256" key="2">
    <source>
        <dbReference type="ARBA" id="ARBA00022448"/>
    </source>
</evidence>
<dbReference type="InterPro" id="IPR036259">
    <property type="entry name" value="MFS_trans_sf"/>
</dbReference>
<keyword evidence="2" id="KW-0813">Transport</keyword>
<evidence type="ECO:0000256" key="4">
    <source>
        <dbReference type="ARBA" id="ARBA00022692"/>
    </source>
</evidence>
<dbReference type="PANTHER" id="PTHR23513:SF6">
    <property type="entry name" value="MAJOR FACILITATOR SUPERFAMILY ASSOCIATED DOMAIN-CONTAINING PROTEIN"/>
    <property type="match status" value="1"/>
</dbReference>
<reference evidence="10" key="1">
    <citation type="submission" date="2023-07" db="EMBL/GenBank/DDBJ databases">
        <title>30 novel species of actinomycetes from the DSMZ collection.</title>
        <authorList>
            <person name="Nouioui I."/>
        </authorList>
    </citation>
    <scope>NUCLEOTIDE SEQUENCE [LARGE SCALE GENOMIC DNA]</scope>
    <source>
        <strain evidence="10">DSM 44918</strain>
    </source>
</reference>
<evidence type="ECO:0000256" key="3">
    <source>
        <dbReference type="ARBA" id="ARBA00022475"/>
    </source>
</evidence>
<keyword evidence="5 7" id="KW-1133">Transmembrane helix</keyword>
<keyword evidence="3" id="KW-1003">Cell membrane</keyword>
<feature type="domain" description="Major facilitator superfamily (MFS) profile" evidence="8">
    <location>
        <begin position="217"/>
        <end position="397"/>
    </location>
</feature>
<dbReference type="SUPFAM" id="SSF103473">
    <property type="entry name" value="MFS general substrate transporter"/>
    <property type="match status" value="1"/>
</dbReference>
<evidence type="ECO:0000256" key="1">
    <source>
        <dbReference type="ARBA" id="ARBA00004651"/>
    </source>
</evidence>
<dbReference type="PRINTS" id="PR01035">
    <property type="entry name" value="TCRTETA"/>
</dbReference>
<evidence type="ECO:0000256" key="6">
    <source>
        <dbReference type="ARBA" id="ARBA00023136"/>
    </source>
</evidence>
<dbReference type="Proteomes" id="UP001183420">
    <property type="component" value="Unassembled WGS sequence"/>
</dbReference>
<feature type="transmembrane region" description="Helical" evidence="7">
    <location>
        <begin position="43"/>
        <end position="64"/>
    </location>
</feature>
<sequence>MRVPVPRHPAFRLLLGGSAVAALGNWLLIVAIPVHVFHLTGSATATGLAIAVEALPGLVVGPWAGVLLDRVSLTRALSLAQLACAAAVALIFLVDDAGDVWLLYLAVLAENTAATVQRPAVRALTPAVVGTGQRELAAANALELTVGSVLRLGAPPLGALLLAGPGIGAVLAIDVAGYLASAALFALLGRKVATAPTVPARGGLRAGLAAVAADRTLRGTLAANTLFLTANAGLTALLVPLLVTRLQAPGHALGYVVSGLGAGFLLGAALAGPALARFGTLQVLAAARIGTGAAFFALANAPGLPAAVLAACLVGVPGSLLLTAVQIHLQHTVPAGMLGRVTALFLAADALAAVVGGLAAPALAASLGLVTALNALAALALLPALVGSARASAWRAS</sequence>
<dbReference type="PANTHER" id="PTHR23513">
    <property type="entry name" value="INTEGRAL MEMBRANE EFFLUX PROTEIN-RELATED"/>
    <property type="match status" value="1"/>
</dbReference>
<dbReference type="CDD" id="cd06173">
    <property type="entry name" value="MFS_MefA_like"/>
    <property type="match status" value="1"/>
</dbReference>
<feature type="transmembrane region" description="Helical" evidence="7">
    <location>
        <begin position="225"/>
        <end position="246"/>
    </location>
</feature>
<feature type="transmembrane region" description="Helical" evidence="7">
    <location>
        <begin position="337"/>
        <end position="359"/>
    </location>
</feature>
<comment type="subcellular location">
    <subcellularLocation>
        <location evidence="1">Cell membrane</location>
        <topology evidence="1">Multi-pass membrane protein</topology>
    </subcellularLocation>
</comment>
<accession>A0ABU2LJX8</accession>
<feature type="transmembrane region" description="Helical" evidence="7">
    <location>
        <begin position="252"/>
        <end position="271"/>
    </location>
</feature>
<feature type="transmembrane region" description="Helical" evidence="7">
    <location>
        <begin position="159"/>
        <end position="188"/>
    </location>
</feature>
<dbReference type="EMBL" id="JAVREM010000004">
    <property type="protein sequence ID" value="MDT0317888.1"/>
    <property type="molecule type" value="Genomic_DNA"/>
</dbReference>
<evidence type="ECO:0000259" key="8">
    <source>
        <dbReference type="PROSITE" id="PS50850"/>
    </source>
</evidence>
<dbReference type="InterPro" id="IPR010290">
    <property type="entry name" value="TM_effector"/>
</dbReference>
<comment type="caution">
    <text evidence="9">The sequence shown here is derived from an EMBL/GenBank/DDBJ whole genome shotgun (WGS) entry which is preliminary data.</text>
</comment>
<keyword evidence="10" id="KW-1185">Reference proteome</keyword>